<evidence type="ECO:0000313" key="4">
    <source>
        <dbReference type="Proteomes" id="UP000318102"/>
    </source>
</evidence>
<keyword evidence="2" id="KW-0812">Transmembrane</keyword>
<dbReference type="OrthoDB" id="9914747at2"/>
<feature type="region of interest" description="Disordered" evidence="1">
    <location>
        <begin position="1"/>
        <end position="20"/>
    </location>
</feature>
<organism evidence="3 4">
    <name type="scientific">Paenibacillus agilis</name>
    <dbReference type="NCBI Taxonomy" id="3020863"/>
    <lineage>
        <taxon>Bacteria</taxon>
        <taxon>Bacillati</taxon>
        <taxon>Bacillota</taxon>
        <taxon>Bacilli</taxon>
        <taxon>Bacillales</taxon>
        <taxon>Paenibacillaceae</taxon>
        <taxon>Paenibacillus</taxon>
    </lineage>
</organism>
<proteinExistence type="predicted"/>
<sequence>MKNSEQEQLPFGSEKHEQCEEDEMANARRQWMCRIDKLSSRLLKLLLIVSLFGVITQVSMHIPLFRNWFSLVERLEGVPYK</sequence>
<keyword evidence="2" id="KW-0472">Membrane</keyword>
<dbReference type="Proteomes" id="UP000318102">
    <property type="component" value="Unassembled WGS sequence"/>
</dbReference>
<keyword evidence="2" id="KW-1133">Transmembrane helix</keyword>
<evidence type="ECO:0000256" key="2">
    <source>
        <dbReference type="SAM" id="Phobius"/>
    </source>
</evidence>
<accession>A0A559IZ25</accession>
<dbReference type="EMBL" id="VNJK01000001">
    <property type="protein sequence ID" value="TVX92863.1"/>
    <property type="molecule type" value="Genomic_DNA"/>
</dbReference>
<keyword evidence="4" id="KW-1185">Reference proteome</keyword>
<evidence type="ECO:0000313" key="3">
    <source>
        <dbReference type="EMBL" id="TVX92863.1"/>
    </source>
</evidence>
<feature type="transmembrane region" description="Helical" evidence="2">
    <location>
        <begin position="42"/>
        <end position="62"/>
    </location>
</feature>
<comment type="caution">
    <text evidence="3">The sequence shown here is derived from an EMBL/GenBank/DDBJ whole genome shotgun (WGS) entry which is preliminary data.</text>
</comment>
<name>A0A559IZ25_9BACL</name>
<evidence type="ECO:0000256" key="1">
    <source>
        <dbReference type="SAM" id="MobiDB-lite"/>
    </source>
</evidence>
<protein>
    <submittedName>
        <fullName evidence="3">Uncharacterized protein</fullName>
    </submittedName>
</protein>
<reference evidence="3 4" key="1">
    <citation type="submission" date="2019-07" db="EMBL/GenBank/DDBJ databases">
        <authorList>
            <person name="Kim J."/>
        </authorList>
    </citation>
    <scope>NUCLEOTIDE SEQUENCE [LARGE SCALE GENOMIC DNA]</scope>
    <source>
        <strain evidence="3 4">N4</strain>
    </source>
</reference>
<gene>
    <name evidence="3" type="ORF">FPZ44_07235</name>
</gene>
<dbReference type="AlphaFoldDB" id="A0A559IZ25"/>
<dbReference type="RefSeq" id="WP_144988732.1">
    <property type="nucleotide sequence ID" value="NZ_VNJK01000001.1"/>
</dbReference>